<dbReference type="EMBL" id="LLXL01001046">
    <property type="protein sequence ID" value="PKK66794.1"/>
    <property type="molecule type" value="Genomic_DNA"/>
</dbReference>
<dbReference type="VEuPathDB" id="FungiDB:RhiirFUN_010168"/>
<organism evidence="1 2">
    <name type="scientific">Rhizophagus irregularis</name>
    <dbReference type="NCBI Taxonomy" id="588596"/>
    <lineage>
        <taxon>Eukaryota</taxon>
        <taxon>Fungi</taxon>
        <taxon>Fungi incertae sedis</taxon>
        <taxon>Mucoromycota</taxon>
        <taxon>Glomeromycotina</taxon>
        <taxon>Glomeromycetes</taxon>
        <taxon>Glomerales</taxon>
        <taxon>Glomeraceae</taxon>
        <taxon>Rhizophagus</taxon>
    </lineage>
</organism>
<protein>
    <submittedName>
        <fullName evidence="1">Uncharacterized protein</fullName>
    </submittedName>
</protein>
<comment type="caution">
    <text evidence="1">The sequence shown here is derived from an EMBL/GenBank/DDBJ whole genome shotgun (WGS) entry which is preliminary data.</text>
</comment>
<proteinExistence type="predicted"/>
<dbReference type="Proteomes" id="UP000233469">
    <property type="component" value="Unassembled WGS sequence"/>
</dbReference>
<accession>A0A2N1MYU2</accession>
<evidence type="ECO:0000313" key="2">
    <source>
        <dbReference type="Proteomes" id="UP000233469"/>
    </source>
</evidence>
<sequence length="142" mass="15997">MTTFTSGQSSSPTQTKQLSNLGFNFYLVEHKRLQLSLQKVKGYSNDLMNSIADELANAGIHIKDTIIINFNFFHNNSLGLIKWNNIYVIDQNDQNIRKWSNNITQPLIFNSMINNTEMAPINQQIVSGNIGLLPKNGLTSIP</sequence>
<reference evidence="1 2" key="1">
    <citation type="submission" date="2016-04" db="EMBL/GenBank/DDBJ databases">
        <title>Genome analyses suggest a sexual origin of heterokaryosis in a supposedly ancient asexual fungus.</title>
        <authorList>
            <person name="Ropars J."/>
            <person name="Sedzielewska K."/>
            <person name="Noel J."/>
            <person name="Charron P."/>
            <person name="Farinelli L."/>
            <person name="Marton T."/>
            <person name="Kruger M."/>
            <person name="Pelin A."/>
            <person name="Brachmann A."/>
            <person name="Corradi N."/>
        </authorList>
    </citation>
    <scope>NUCLEOTIDE SEQUENCE [LARGE SCALE GENOMIC DNA]</scope>
    <source>
        <strain evidence="1 2">C2</strain>
    </source>
</reference>
<dbReference type="AlphaFoldDB" id="A0A2N1MYU2"/>
<evidence type="ECO:0000313" key="1">
    <source>
        <dbReference type="EMBL" id="PKK66794.1"/>
    </source>
</evidence>
<name>A0A2N1MYU2_9GLOM</name>
<reference evidence="1 2" key="2">
    <citation type="submission" date="2017-10" db="EMBL/GenBank/DDBJ databases">
        <title>Extensive intraspecific genome diversity in a model arbuscular mycorrhizal fungus.</title>
        <authorList>
            <person name="Chen E.C.H."/>
            <person name="Morin E."/>
            <person name="Baudet D."/>
            <person name="Noel J."/>
            <person name="Ndikumana S."/>
            <person name="Charron P."/>
            <person name="St-Onge C."/>
            <person name="Giorgi J."/>
            <person name="Grigoriev I.V."/>
            <person name="Roux C."/>
            <person name="Martin F.M."/>
            <person name="Corradi N."/>
        </authorList>
    </citation>
    <scope>NUCLEOTIDE SEQUENCE [LARGE SCALE GENOMIC DNA]</scope>
    <source>
        <strain evidence="1 2">C2</strain>
    </source>
</reference>
<gene>
    <name evidence="1" type="ORF">RhiirC2_784348</name>
</gene>